<sequence length="128" mass="12944">MRSPLFSRRIAATLAGAALISLTAACGGSGNAALCTEATKLMTDYSSSVASFGTDLGKYNEANQKLADSLKALAGKADGELASALNDFSATWASFKIDEKDPAASAAALQDIGKKTQEAAAKFGSACA</sequence>
<reference evidence="2 3" key="1">
    <citation type="submission" date="2023-07" db="EMBL/GenBank/DDBJ databases">
        <title>Sequencing the genomes of 1000 actinobacteria strains.</title>
        <authorList>
            <person name="Klenk H.-P."/>
        </authorList>
    </citation>
    <scope>NUCLEOTIDE SEQUENCE [LARGE SCALE GENOMIC DNA]</scope>
    <source>
        <strain evidence="2 3">DSM 44109</strain>
    </source>
</reference>
<proteinExistence type="predicted"/>
<organism evidence="2 3">
    <name type="scientific">Streptosporangium brasiliense</name>
    <dbReference type="NCBI Taxonomy" id="47480"/>
    <lineage>
        <taxon>Bacteria</taxon>
        <taxon>Bacillati</taxon>
        <taxon>Actinomycetota</taxon>
        <taxon>Actinomycetes</taxon>
        <taxon>Streptosporangiales</taxon>
        <taxon>Streptosporangiaceae</taxon>
        <taxon>Streptosporangium</taxon>
    </lineage>
</organism>
<feature type="chain" id="PRO_5046784544" evidence="1">
    <location>
        <begin position="33"/>
        <end position="128"/>
    </location>
</feature>
<evidence type="ECO:0000313" key="2">
    <source>
        <dbReference type="EMBL" id="MDP9865870.1"/>
    </source>
</evidence>
<keyword evidence="3" id="KW-1185">Reference proteome</keyword>
<evidence type="ECO:0000256" key="1">
    <source>
        <dbReference type="SAM" id="SignalP"/>
    </source>
</evidence>
<keyword evidence="1" id="KW-0732">Signal</keyword>
<comment type="caution">
    <text evidence="2">The sequence shown here is derived from an EMBL/GenBank/DDBJ whole genome shotgun (WGS) entry which is preliminary data.</text>
</comment>
<name>A0ABT9RBV9_9ACTN</name>
<dbReference type="RefSeq" id="WP_306865751.1">
    <property type="nucleotide sequence ID" value="NZ_JAUSRB010000002.1"/>
</dbReference>
<evidence type="ECO:0000313" key="3">
    <source>
        <dbReference type="Proteomes" id="UP001230426"/>
    </source>
</evidence>
<gene>
    <name evidence="2" type="ORF">J2S55_005136</name>
</gene>
<dbReference type="PROSITE" id="PS51257">
    <property type="entry name" value="PROKAR_LIPOPROTEIN"/>
    <property type="match status" value="1"/>
</dbReference>
<dbReference type="Proteomes" id="UP001230426">
    <property type="component" value="Unassembled WGS sequence"/>
</dbReference>
<dbReference type="EMBL" id="JAUSRB010000002">
    <property type="protein sequence ID" value="MDP9865870.1"/>
    <property type="molecule type" value="Genomic_DNA"/>
</dbReference>
<feature type="signal peptide" evidence="1">
    <location>
        <begin position="1"/>
        <end position="32"/>
    </location>
</feature>
<accession>A0ABT9RBV9</accession>
<protein>
    <submittedName>
        <fullName evidence="2">Uncharacterized protein</fullName>
    </submittedName>
</protein>